<dbReference type="InterPro" id="IPR043129">
    <property type="entry name" value="ATPase_NBD"/>
</dbReference>
<dbReference type="FunFam" id="2.60.34.10:FF:000005">
    <property type="entry name" value="Chaperone protein HscA homolog"/>
    <property type="match status" value="1"/>
</dbReference>
<evidence type="ECO:0000313" key="7">
    <source>
        <dbReference type="EMBL" id="RKG93579.1"/>
    </source>
</evidence>
<dbReference type="Gene3D" id="3.90.640.10">
    <property type="entry name" value="Actin, Chain A, domain 4"/>
    <property type="match status" value="1"/>
</dbReference>
<evidence type="ECO:0000256" key="5">
    <source>
        <dbReference type="HAMAP-Rule" id="MF_00679"/>
    </source>
</evidence>
<dbReference type="AlphaFoldDB" id="A0A3A8JD19"/>
<sequence length="614" mass="65381">MSNNGFMQIHDPLKPKGHVVGIDLGTTHSLVASVSQGKPRCVPVDDGDSLLLPSVVHYGKDGGVVVGARARLLAADAPTDTIVSVKRFMGRGPDDAETRKLGAYRFVPGSQVVRFDVAGGQPVTPIEVSGEILRALKRRAEAHFSGKVEQAVITVPAYFDDAQRQATRDAGKLAGLEVLRLLNEPTAAALAYGLDKGSQGMFAVYDLGGGTFDISILKLEDGVFEVKSTGGDSALGGDDFDRAIAERVLQAMGAASPTPSQVAETMAAARRAKEALTDVAEVTLSVGGHSQPVTRADFEAWIQPLVQKTGMVCRRALKDAGVGAGELDGVILVGGSTRVPAVRRFVAELFGREPLGDIDPDQVVALGAAVQASLLTDGNRQDEVLLLDVLPLSLGLETMGGIAEKLIQRNSTIPTAAAQVFTTFKDGQTGLDVHVVQGERELVQDNRSLARFTLSGIPPMAAGMARVEVRFQVDADGILSVTAKEQSTGVAQTITVKPSHGLSDEEIEQMLLDSIDYAEDDIQARQVREQQVEAERVLTEADRQLRENAALLEAGEPESIQAAMARVRETAKGKDYLAVKEALHALDEASRAFIERVMNRAITQVVSGHSVEEY</sequence>
<comment type="function">
    <text evidence="5">Chaperone involved in the maturation of iron-sulfur cluster-containing proteins. Has a low intrinsic ATPase activity which is markedly stimulated by HscB.</text>
</comment>
<dbReference type="PROSITE" id="PS00329">
    <property type="entry name" value="HSP70_2"/>
    <property type="match status" value="1"/>
</dbReference>
<evidence type="ECO:0000256" key="1">
    <source>
        <dbReference type="ARBA" id="ARBA00007381"/>
    </source>
</evidence>
<dbReference type="SUPFAM" id="SSF100920">
    <property type="entry name" value="Heat shock protein 70kD (HSP70), peptide-binding domain"/>
    <property type="match status" value="1"/>
</dbReference>
<dbReference type="EMBL" id="RAVZ01000006">
    <property type="protein sequence ID" value="RKG93579.1"/>
    <property type="molecule type" value="Genomic_DNA"/>
</dbReference>
<dbReference type="InterPro" id="IPR010236">
    <property type="entry name" value="ISC_FeS_clus_asmbl_HscA"/>
</dbReference>
<dbReference type="SUPFAM" id="SSF53067">
    <property type="entry name" value="Actin-like ATPase domain"/>
    <property type="match status" value="2"/>
</dbReference>
<dbReference type="NCBIfam" id="TIGR01991">
    <property type="entry name" value="HscA"/>
    <property type="match status" value="1"/>
</dbReference>
<keyword evidence="2 5" id="KW-0547">Nucleotide-binding</keyword>
<dbReference type="PROSITE" id="PS01036">
    <property type="entry name" value="HSP70_3"/>
    <property type="match status" value="1"/>
</dbReference>
<name>A0A3A8JD19_9BACT</name>
<dbReference type="RefSeq" id="WP_120538871.1">
    <property type="nucleotide sequence ID" value="NZ_RAVZ01000006.1"/>
</dbReference>
<dbReference type="HAMAP" id="MF_00679">
    <property type="entry name" value="HscA"/>
    <property type="match status" value="1"/>
</dbReference>
<dbReference type="GO" id="GO:0016226">
    <property type="term" value="P:iron-sulfur cluster assembly"/>
    <property type="evidence" value="ECO:0007669"/>
    <property type="project" value="InterPro"/>
</dbReference>
<dbReference type="GO" id="GO:0005524">
    <property type="term" value="F:ATP binding"/>
    <property type="evidence" value="ECO:0007669"/>
    <property type="project" value="UniProtKB-KW"/>
</dbReference>
<dbReference type="PROSITE" id="PS00297">
    <property type="entry name" value="HSP70_1"/>
    <property type="match status" value="1"/>
</dbReference>
<dbReference type="Gene3D" id="3.30.420.40">
    <property type="match status" value="2"/>
</dbReference>
<dbReference type="OrthoDB" id="9766019at2"/>
<dbReference type="Gene3D" id="1.20.1270.10">
    <property type="match status" value="1"/>
</dbReference>
<keyword evidence="4 5" id="KW-0143">Chaperone</keyword>
<reference evidence="8" key="1">
    <citation type="submission" date="2018-09" db="EMBL/GenBank/DDBJ databases">
        <authorList>
            <person name="Livingstone P.G."/>
            <person name="Whitworth D.E."/>
        </authorList>
    </citation>
    <scope>NUCLEOTIDE SEQUENCE [LARGE SCALE GENOMIC DNA]</scope>
    <source>
        <strain evidence="8">CA054A</strain>
    </source>
</reference>
<dbReference type="SUPFAM" id="SSF100934">
    <property type="entry name" value="Heat shock protein 70kD (HSP70), C-terminal subdomain"/>
    <property type="match status" value="1"/>
</dbReference>
<dbReference type="GO" id="GO:0051082">
    <property type="term" value="F:unfolded protein binding"/>
    <property type="evidence" value="ECO:0007669"/>
    <property type="project" value="InterPro"/>
</dbReference>
<dbReference type="GO" id="GO:0016887">
    <property type="term" value="F:ATP hydrolysis activity"/>
    <property type="evidence" value="ECO:0007669"/>
    <property type="project" value="UniProtKB-UniRule"/>
</dbReference>
<dbReference type="Gene3D" id="2.60.34.10">
    <property type="entry name" value="Substrate Binding Domain Of DNAk, Chain A, domain 1"/>
    <property type="match status" value="1"/>
</dbReference>
<dbReference type="InterPro" id="IPR029047">
    <property type="entry name" value="HSP70_peptide-bd_sf"/>
</dbReference>
<evidence type="ECO:0000256" key="6">
    <source>
        <dbReference type="RuleBase" id="RU003322"/>
    </source>
</evidence>
<dbReference type="NCBIfam" id="NF003520">
    <property type="entry name" value="PRK05183.1"/>
    <property type="match status" value="1"/>
</dbReference>
<dbReference type="Pfam" id="PF00012">
    <property type="entry name" value="HSP70"/>
    <property type="match status" value="1"/>
</dbReference>
<gene>
    <name evidence="5 7" type="primary">hscA</name>
    <name evidence="7" type="ORF">D7V88_01940</name>
</gene>
<keyword evidence="3 5" id="KW-0067">ATP-binding</keyword>
<comment type="similarity">
    <text evidence="1 5 6">Belongs to the heat shock protein 70 family.</text>
</comment>
<proteinExistence type="inferred from homology"/>
<accession>A0A3A8JD19</accession>
<dbReference type="PRINTS" id="PR00301">
    <property type="entry name" value="HEATSHOCK70"/>
</dbReference>
<dbReference type="PANTHER" id="PTHR19375">
    <property type="entry name" value="HEAT SHOCK PROTEIN 70KDA"/>
    <property type="match status" value="1"/>
</dbReference>
<evidence type="ECO:0000256" key="2">
    <source>
        <dbReference type="ARBA" id="ARBA00022741"/>
    </source>
</evidence>
<organism evidence="7 8">
    <name type="scientific">Corallococcus terminator</name>
    <dbReference type="NCBI Taxonomy" id="2316733"/>
    <lineage>
        <taxon>Bacteria</taxon>
        <taxon>Pseudomonadati</taxon>
        <taxon>Myxococcota</taxon>
        <taxon>Myxococcia</taxon>
        <taxon>Myxococcales</taxon>
        <taxon>Cystobacterineae</taxon>
        <taxon>Myxococcaceae</taxon>
        <taxon>Corallococcus</taxon>
    </lineage>
</organism>
<evidence type="ECO:0000256" key="3">
    <source>
        <dbReference type="ARBA" id="ARBA00022840"/>
    </source>
</evidence>
<dbReference type="InterPro" id="IPR029048">
    <property type="entry name" value="HSP70_C_sf"/>
</dbReference>
<dbReference type="Proteomes" id="UP000268094">
    <property type="component" value="Unassembled WGS sequence"/>
</dbReference>
<keyword evidence="8" id="KW-1185">Reference proteome</keyword>
<dbReference type="GO" id="GO:0140662">
    <property type="term" value="F:ATP-dependent protein folding chaperone"/>
    <property type="evidence" value="ECO:0007669"/>
    <property type="project" value="InterPro"/>
</dbReference>
<evidence type="ECO:0000313" key="8">
    <source>
        <dbReference type="Proteomes" id="UP000268094"/>
    </source>
</evidence>
<protein>
    <recommendedName>
        <fullName evidence="5">Chaperone protein HscA homolog</fullName>
    </recommendedName>
</protein>
<dbReference type="InterPro" id="IPR018181">
    <property type="entry name" value="Heat_shock_70_CS"/>
</dbReference>
<dbReference type="InterPro" id="IPR013126">
    <property type="entry name" value="Hsp_70_fam"/>
</dbReference>
<comment type="caution">
    <text evidence="7">The sequence shown here is derived from an EMBL/GenBank/DDBJ whole genome shotgun (WGS) entry which is preliminary data.</text>
</comment>
<evidence type="ECO:0000256" key="4">
    <source>
        <dbReference type="ARBA" id="ARBA00023186"/>
    </source>
</evidence>